<feature type="compositionally biased region" description="Basic and acidic residues" evidence="1">
    <location>
        <begin position="141"/>
        <end position="187"/>
    </location>
</feature>
<feature type="non-terminal residue" evidence="3">
    <location>
        <position position="302"/>
    </location>
</feature>
<dbReference type="EMBL" id="JABMIG020000197">
    <property type="protein sequence ID" value="KAL3786302.1"/>
    <property type="molecule type" value="Genomic_DNA"/>
</dbReference>
<evidence type="ECO:0000313" key="4">
    <source>
        <dbReference type="Proteomes" id="UP001516023"/>
    </source>
</evidence>
<protein>
    <submittedName>
        <fullName evidence="3">Uncharacterized protein</fullName>
    </submittedName>
</protein>
<feature type="compositionally biased region" description="Basic and acidic residues" evidence="1">
    <location>
        <begin position="276"/>
        <end position="289"/>
    </location>
</feature>
<accession>A0ABD3PF23</accession>
<sequence length="302" mass="33582">MNQTMNLNLSVTLFLALVAGATATKHESSTEAKVQPVELINYRTVLKGGLPKPVFLDMDNDDDKKKDKDDKKNDKDDDDDKNNKDDDNDTLFLALAGATAIKHESSTEAKVQPVELINYRTVLKGGLRLQDKLVFLDMDNDDKKNNNNDDKKNDNNDDKKNDNNDDKNDKDDDDDKNNKDDDDKENRSGSVPECKTNGVNYHKCYPATMKPSDEDTCDSIENDVCGKDMSNSDKDYCKCMGFNGKAVVTTAGFFPVRKGSGSSNHKQLFIDLDSDDGGKTNHENKKTTDDGTGDNKNNVDND</sequence>
<dbReference type="Proteomes" id="UP001516023">
    <property type="component" value="Unassembled WGS sequence"/>
</dbReference>
<gene>
    <name evidence="3" type="ORF">HJC23_006582</name>
</gene>
<feature type="region of interest" description="Disordered" evidence="1">
    <location>
        <begin position="257"/>
        <end position="302"/>
    </location>
</feature>
<keyword evidence="4" id="KW-1185">Reference proteome</keyword>
<organism evidence="3 4">
    <name type="scientific">Cyclotella cryptica</name>
    <dbReference type="NCBI Taxonomy" id="29204"/>
    <lineage>
        <taxon>Eukaryota</taxon>
        <taxon>Sar</taxon>
        <taxon>Stramenopiles</taxon>
        <taxon>Ochrophyta</taxon>
        <taxon>Bacillariophyta</taxon>
        <taxon>Coscinodiscophyceae</taxon>
        <taxon>Thalassiosirophycidae</taxon>
        <taxon>Stephanodiscales</taxon>
        <taxon>Stephanodiscaceae</taxon>
        <taxon>Cyclotella</taxon>
    </lineage>
</organism>
<feature type="chain" id="PRO_5044846309" evidence="2">
    <location>
        <begin position="24"/>
        <end position="302"/>
    </location>
</feature>
<evidence type="ECO:0000256" key="1">
    <source>
        <dbReference type="SAM" id="MobiDB-lite"/>
    </source>
</evidence>
<keyword evidence="2" id="KW-0732">Signal</keyword>
<feature type="compositionally biased region" description="Basic and acidic residues" evidence="1">
    <location>
        <begin position="62"/>
        <end position="85"/>
    </location>
</feature>
<name>A0ABD3PF23_9STRA</name>
<evidence type="ECO:0000313" key="3">
    <source>
        <dbReference type="EMBL" id="KAL3786302.1"/>
    </source>
</evidence>
<feature type="region of interest" description="Disordered" evidence="1">
    <location>
        <begin position="56"/>
        <end position="88"/>
    </location>
</feature>
<dbReference type="AlphaFoldDB" id="A0ABD3PF23"/>
<reference evidence="3 4" key="1">
    <citation type="journal article" date="2020" name="G3 (Bethesda)">
        <title>Improved Reference Genome for Cyclotella cryptica CCMP332, a Model for Cell Wall Morphogenesis, Salinity Adaptation, and Lipid Production in Diatoms (Bacillariophyta).</title>
        <authorList>
            <person name="Roberts W.R."/>
            <person name="Downey K.M."/>
            <person name="Ruck E.C."/>
            <person name="Traller J.C."/>
            <person name="Alverson A.J."/>
        </authorList>
    </citation>
    <scope>NUCLEOTIDE SEQUENCE [LARGE SCALE GENOMIC DNA]</scope>
    <source>
        <strain evidence="3 4">CCMP332</strain>
    </source>
</reference>
<comment type="caution">
    <text evidence="3">The sequence shown here is derived from an EMBL/GenBank/DDBJ whole genome shotgun (WGS) entry which is preliminary data.</text>
</comment>
<feature type="region of interest" description="Disordered" evidence="1">
    <location>
        <begin position="139"/>
        <end position="196"/>
    </location>
</feature>
<feature type="signal peptide" evidence="2">
    <location>
        <begin position="1"/>
        <end position="23"/>
    </location>
</feature>
<evidence type="ECO:0000256" key="2">
    <source>
        <dbReference type="SAM" id="SignalP"/>
    </source>
</evidence>
<proteinExistence type="predicted"/>